<dbReference type="EMBL" id="JAOPKA010000001">
    <property type="protein sequence ID" value="MCU4739900.1"/>
    <property type="molecule type" value="Genomic_DNA"/>
</dbReference>
<evidence type="ECO:0000313" key="3">
    <source>
        <dbReference type="Proteomes" id="UP001321018"/>
    </source>
</evidence>
<comment type="caution">
    <text evidence="2">The sequence shown here is derived from an EMBL/GenBank/DDBJ whole genome shotgun (WGS) entry which is preliminary data.</text>
</comment>
<proteinExistence type="predicted"/>
<dbReference type="AlphaFoldDB" id="A0AAP2YVY9"/>
<organism evidence="2 3">
    <name type="scientific">Natronoglomus mannanivorans</name>
    <dbReference type="NCBI Taxonomy" id="2979990"/>
    <lineage>
        <taxon>Archaea</taxon>
        <taxon>Methanobacteriati</taxon>
        <taxon>Methanobacteriota</taxon>
        <taxon>Stenosarchaea group</taxon>
        <taxon>Halobacteria</taxon>
        <taxon>Halobacteriales</taxon>
        <taxon>Natrialbaceae</taxon>
        <taxon>Natronoglomus</taxon>
    </lineage>
</organism>
<gene>
    <name evidence="2" type="ORF">OB960_00600</name>
</gene>
<feature type="compositionally biased region" description="Basic and acidic residues" evidence="1">
    <location>
        <begin position="34"/>
        <end position="50"/>
    </location>
</feature>
<evidence type="ECO:0000256" key="1">
    <source>
        <dbReference type="SAM" id="MobiDB-lite"/>
    </source>
</evidence>
<reference evidence="2" key="1">
    <citation type="submission" date="2022-09" db="EMBL/GenBank/DDBJ databases">
        <title>Enrichment on poylsaccharides allowed isolation of novel metabolic and taxonomic groups of Haloarchaea.</title>
        <authorList>
            <person name="Sorokin D.Y."/>
            <person name="Elcheninov A.G."/>
            <person name="Khizhniak T.V."/>
            <person name="Kolganova T.V."/>
            <person name="Kublanov I.V."/>
        </authorList>
    </citation>
    <scope>NUCLEOTIDE SEQUENCE</scope>
    <source>
        <strain evidence="2">AArc-xg1-1</strain>
    </source>
</reference>
<dbReference type="RefSeq" id="WP_338001762.1">
    <property type="nucleotide sequence ID" value="NZ_JAOPKA010000001.1"/>
</dbReference>
<feature type="region of interest" description="Disordered" evidence="1">
    <location>
        <begin position="34"/>
        <end position="58"/>
    </location>
</feature>
<name>A0AAP2YVY9_9EURY</name>
<sequence length="58" mass="6511">MFVVSPAFVPVPGGPELLVIGGIRLYRNRNGGSARERELEQRVEDLERQVESLQSDDE</sequence>
<protein>
    <submittedName>
        <fullName evidence="2">Uncharacterized protein</fullName>
    </submittedName>
</protein>
<evidence type="ECO:0000313" key="2">
    <source>
        <dbReference type="EMBL" id="MCU4739900.1"/>
    </source>
</evidence>
<accession>A0AAP2YVY9</accession>
<dbReference type="Proteomes" id="UP001321018">
    <property type="component" value="Unassembled WGS sequence"/>
</dbReference>